<feature type="transmembrane region" description="Helical" evidence="1">
    <location>
        <begin position="36"/>
        <end position="63"/>
    </location>
</feature>
<dbReference type="OrthoDB" id="6417584at2759"/>
<keyword evidence="1" id="KW-0812">Transmembrane</keyword>
<evidence type="ECO:0000256" key="1">
    <source>
        <dbReference type="SAM" id="Phobius"/>
    </source>
</evidence>
<accession>A0A8X6X6J0</accession>
<dbReference type="AlphaFoldDB" id="A0A8X6X6J0"/>
<name>A0A8X6X6J0_9ARAC</name>
<keyword evidence="3" id="KW-1185">Reference proteome</keyword>
<evidence type="ECO:0000313" key="3">
    <source>
        <dbReference type="Proteomes" id="UP000886998"/>
    </source>
</evidence>
<comment type="caution">
    <text evidence="2">The sequence shown here is derived from an EMBL/GenBank/DDBJ whole genome shotgun (WGS) entry which is preliminary data.</text>
</comment>
<gene>
    <name evidence="2" type="primary">NCL1_53500</name>
    <name evidence="2" type="ORF">TNIN_71741</name>
</gene>
<organism evidence="2 3">
    <name type="scientific">Trichonephila inaurata madagascariensis</name>
    <dbReference type="NCBI Taxonomy" id="2747483"/>
    <lineage>
        <taxon>Eukaryota</taxon>
        <taxon>Metazoa</taxon>
        <taxon>Ecdysozoa</taxon>
        <taxon>Arthropoda</taxon>
        <taxon>Chelicerata</taxon>
        <taxon>Arachnida</taxon>
        <taxon>Araneae</taxon>
        <taxon>Araneomorphae</taxon>
        <taxon>Entelegynae</taxon>
        <taxon>Araneoidea</taxon>
        <taxon>Nephilidae</taxon>
        <taxon>Trichonephila</taxon>
        <taxon>Trichonephila inaurata</taxon>
    </lineage>
</organism>
<protein>
    <submittedName>
        <fullName evidence="2">Uncharacterized protein</fullName>
    </submittedName>
</protein>
<evidence type="ECO:0000313" key="2">
    <source>
        <dbReference type="EMBL" id="GFY47724.1"/>
    </source>
</evidence>
<reference evidence="2" key="1">
    <citation type="submission" date="2020-08" db="EMBL/GenBank/DDBJ databases">
        <title>Multicomponent nature underlies the extraordinary mechanical properties of spider dragline silk.</title>
        <authorList>
            <person name="Kono N."/>
            <person name="Nakamura H."/>
            <person name="Mori M."/>
            <person name="Yoshida Y."/>
            <person name="Ohtoshi R."/>
            <person name="Malay A.D."/>
            <person name="Moran D.A.P."/>
            <person name="Tomita M."/>
            <person name="Numata K."/>
            <person name="Arakawa K."/>
        </authorList>
    </citation>
    <scope>NUCLEOTIDE SEQUENCE</scope>
</reference>
<keyword evidence="1" id="KW-1133">Transmembrane helix</keyword>
<keyword evidence="1" id="KW-0472">Membrane</keyword>
<dbReference type="EMBL" id="BMAV01006073">
    <property type="protein sequence ID" value="GFY47724.1"/>
    <property type="molecule type" value="Genomic_DNA"/>
</dbReference>
<proteinExistence type="predicted"/>
<dbReference type="Proteomes" id="UP000886998">
    <property type="component" value="Unassembled WGS sequence"/>
</dbReference>
<sequence length="82" mass="9354">MAGHLLVELMGVLKDLSFILIMELFELFQIDFSHVFIITILLLTIFPVRSLALFCLTCLFPIFHPMCCRIFHTCCKANATCA</sequence>